<dbReference type="InterPro" id="IPR001214">
    <property type="entry name" value="SET_dom"/>
</dbReference>
<keyword evidence="3" id="KW-0949">S-adenosyl-L-methionine</keyword>
<accession>A0A9N9LAW7</accession>
<comment type="caution">
    <text evidence="9">The sequence shown here is derived from an EMBL/GenBank/DDBJ whole genome shotgun (WGS) entry which is preliminary data.</text>
</comment>
<evidence type="ECO:0000256" key="6">
    <source>
        <dbReference type="ARBA" id="ARBA00048619"/>
    </source>
</evidence>
<evidence type="ECO:0000256" key="2">
    <source>
        <dbReference type="ARBA" id="ARBA00022679"/>
    </source>
</evidence>
<organism evidence="9 10">
    <name type="scientific">Hymenoscyphus fraxineus</name>
    <dbReference type="NCBI Taxonomy" id="746836"/>
    <lineage>
        <taxon>Eukaryota</taxon>
        <taxon>Fungi</taxon>
        <taxon>Dikarya</taxon>
        <taxon>Ascomycota</taxon>
        <taxon>Pezizomycotina</taxon>
        <taxon>Leotiomycetes</taxon>
        <taxon>Helotiales</taxon>
        <taxon>Helotiaceae</taxon>
        <taxon>Hymenoscyphus</taxon>
    </lineage>
</organism>
<dbReference type="InterPro" id="IPR046341">
    <property type="entry name" value="SET_dom_sf"/>
</dbReference>
<evidence type="ECO:0000313" key="9">
    <source>
        <dbReference type="EMBL" id="CAG8961153.1"/>
    </source>
</evidence>
<feature type="compositionally biased region" description="Basic and acidic residues" evidence="7">
    <location>
        <begin position="95"/>
        <end position="107"/>
    </location>
</feature>
<dbReference type="EMBL" id="CAJVRL010000103">
    <property type="protein sequence ID" value="CAG8961153.1"/>
    <property type="molecule type" value="Genomic_DNA"/>
</dbReference>
<feature type="domain" description="SET" evidence="8">
    <location>
        <begin position="402"/>
        <end position="725"/>
    </location>
</feature>
<evidence type="ECO:0000259" key="8">
    <source>
        <dbReference type="PROSITE" id="PS50280"/>
    </source>
</evidence>
<gene>
    <name evidence="9" type="ORF">HYFRA_00002696</name>
</gene>
<keyword evidence="1" id="KW-0489">Methyltransferase</keyword>
<proteinExistence type="predicted"/>
<evidence type="ECO:0000256" key="4">
    <source>
        <dbReference type="ARBA" id="ARBA00042380"/>
    </source>
</evidence>
<dbReference type="Proteomes" id="UP000696280">
    <property type="component" value="Unassembled WGS sequence"/>
</dbReference>
<protein>
    <recommendedName>
        <fullName evidence="5">Histone-lysine N-methyltransferase SET5</fullName>
    </recommendedName>
    <alternativeName>
        <fullName evidence="4">SET domain-containing protein 5</fullName>
    </alternativeName>
</protein>
<dbReference type="GO" id="GO:0032259">
    <property type="term" value="P:methylation"/>
    <property type="evidence" value="ECO:0007669"/>
    <property type="project" value="UniProtKB-KW"/>
</dbReference>
<evidence type="ECO:0000256" key="7">
    <source>
        <dbReference type="SAM" id="MobiDB-lite"/>
    </source>
</evidence>
<dbReference type="Pfam" id="PF00856">
    <property type="entry name" value="SET"/>
    <property type="match status" value="1"/>
</dbReference>
<feature type="region of interest" description="Disordered" evidence="7">
    <location>
        <begin position="1"/>
        <end position="21"/>
    </location>
</feature>
<keyword evidence="10" id="KW-1185">Reference proteome</keyword>
<dbReference type="GO" id="GO:0042799">
    <property type="term" value="F:histone H4K20 methyltransferase activity"/>
    <property type="evidence" value="ECO:0007669"/>
    <property type="project" value="TreeGrafter"/>
</dbReference>
<dbReference type="PROSITE" id="PS50280">
    <property type="entry name" value="SET"/>
    <property type="match status" value="1"/>
</dbReference>
<dbReference type="AlphaFoldDB" id="A0A9N9LAW7"/>
<evidence type="ECO:0000313" key="10">
    <source>
        <dbReference type="Proteomes" id="UP000696280"/>
    </source>
</evidence>
<feature type="compositionally biased region" description="Basic and acidic residues" evidence="7">
    <location>
        <begin position="38"/>
        <end position="71"/>
    </location>
</feature>
<dbReference type="PANTHER" id="PTHR46402">
    <property type="entry name" value="SET AND MYND DOMAIN-CONTAINING PROTEIN 5"/>
    <property type="match status" value="1"/>
</dbReference>
<name>A0A9N9LAW7_9HELO</name>
<feature type="region of interest" description="Disordered" evidence="7">
    <location>
        <begin position="35"/>
        <end position="107"/>
    </location>
</feature>
<evidence type="ECO:0000256" key="5">
    <source>
        <dbReference type="ARBA" id="ARBA00044528"/>
    </source>
</evidence>
<dbReference type="PANTHER" id="PTHR46402:SF2">
    <property type="entry name" value="HISTONE-LYSINE N-TRIMETHYLTRANSFERASE SMYD5"/>
    <property type="match status" value="1"/>
</dbReference>
<reference evidence="9" key="1">
    <citation type="submission" date="2021-07" db="EMBL/GenBank/DDBJ databases">
        <authorList>
            <person name="Durling M."/>
        </authorList>
    </citation>
    <scope>NUCLEOTIDE SEQUENCE</scope>
</reference>
<dbReference type="SUPFAM" id="SSF82199">
    <property type="entry name" value="SET domain"/>
    <property type="match status" value="1"/>
</dbReference>
<sequence>MTRPMMAPITPPPPPPPALYAQGFTKKKLAKGFASLFDDQKDDEKDANESTSTKRPELLSPIRFKDSRPSYRDASTQTEDLGFSVRNAGTQTGDNSHHTPGESNEYKENSLQTLEAESIVVTEANSAMVSEEIDTVMMDATDGNDATKAATDAGDVGDVGDAVDTSEFEETKLNEEEAKALLREQWLGTSKCARKLQQGCQLEETLALRQSLIQHLDVFPYNPRSYADLAAVYNQLGFTDVGTANAYKAILLTECALSDSATSYPSLPYLRTEVLNFMSAKHWTNSIRRIDHELNDIRSYAYRELLYGLMYCGAFWEGLVEARKALKLYPHDQVIKGFVQDLKGELLQRCEILAKGGRDKVEQATYAKRGSIYIIKYPWMDERLFYRTPEMLRQVNESLSSGSCEVRRVVFSTDSKEKHITKGIPEGMDIGALGVFATKDITKGEMVLVDPTLLGASNVKPHKRHQCDACQAFLVHPYFNPADKIYPKNCCKAVAYCSLDCRDAAAGMHSLLCGINIDYLYKDAKLISNLEKQHHGYFPRSILVARTIAVILADNLGDTHPLQHSLAARLVANYTLDGPHENEASWLFKECVVNPTKFLLQLGVDIFKSRDWDPEVIQTLTWRLDNNANMGVSSVYPPEDTSLIKEAKKQNIDIALNTVNVNPSYLFFNHSCLFNVIWNSSTECNDDIYSIEGMNGELLRPGSSAVRCFAGRDIKRGEELYISYLGEAGIGKSTKERKACRIHLEKWFKGGCGCAVCEEENKKAAEEGKDVTYMSEDEEMDNIGYDI</sequence>
<dbReference type="Gene3D" id="2.170.270.10">
    <property type="entry name" value="SET domain"/>
    <property type="match status" value="1"/>
</dbReference>
<comment type="catalytic activity">
    <reaction evidence="6">
        <text>L-lysyl-[histone] + S-adenosyl-L-methionine = N(6)-methyl-L-lysyl-[histone] + S-adenosyl-L-homocysteine + H(+)</text>
        <dbReference type="Rhea" id="RHEA:10024"/>
        <dbReference type="Rhea" id="RHEA-COMP:9845"/>
        <dbReference type="Rhea" id="RHEA-COMP:9846"/>
        <dbReference type="ChEBI" id="CHEBI:15378"/>
        <dbReference type="ChEBI" id="CHEBI:29969"/>
        <dbReference type="ChEBI" id="CHEBI:57856"/>
        <dbReference type="ChEBI" id="CHEBI:59789"/>
        <dbReference type="ChEBI" id="CHEBI:61929"/>
    </reaction>
    <physiologicalReaction direction="left-to-right" evidence="6">
        <dbReference type="Rhea" id="RHEA:10025"/>
    </physiologicalReaction>
</comment>
<feature type="compositionally biased region" description="Pro residues" evidence="7">
    <location>
        <begin position="9"/>
        <end position="18"/>
    </location>
</feature>
<dbReference type="GO" id="GO:0045814">
    <property type="term" value="P:negative regulation of gene expression, epigenetic"/>
    <property type="evidence" value="ECO:0007669"/>
    <property type="project" value="TreeGrafter"/>
</dbReference>
<evidence type="ECO:0000256" key="3">
    <source>
        <dbReference type="ARBA" id="ARBA00022691"/>
    </source>
</evidence>
<keyword evidence="2" id="KW-0808">Transferase</keyword>
<evidence type="ECO:0000256" key="1">
    <source>
        <dbReference type="ARBA" id="ARBA00022603"/>
    </source>
</evidence>
<dbReference type="OrthoDB" id="438641at2759"/>